<dbReference type="GO" id="GO:0003677">
    <property type="term" value="F:DNA binding"/>
    <property type="evidence" value="ECO:0007669"/>
    <property type="project" value="UniProtKB-KW"/>
</dbReference>
<dbReference type="InterPro" id="IPR014284">
    <property type="entry name" value="RNA_pol_sigma-70_dom"/>
</dbReference>
<dbReference type="Gene3D" id="1.10.1740.10">
    <property type="match status" value="1"/>
</dbReference>
<dbReference type="InterPro" id="IPR013249">
    <property type="entry name" value="RNA_pol_sigma70_r4_t2"/>
</dbReference>
<dbReference type="CDD" id="cd06171">
    <property type="entry name" value="Sigma70_r4"/>
    <property type="match status" value="1"/>
</dbReference>
<dbReference type="PANTHER" id="PTHR43133">
    <property type="entry name" value="RNA POLYMERASE ECF-TYPE SIGMA FACTO"/>
    <property type="match status" value="1"/>
</dbReference>
<dbReference type="Pfam" id="PF08281">
    <property type="entry name" value="Sigma70_r4_2"/>
    <property type="match status" value="1"/>
</dbReference>
<dbReference type="PROSITE" id="PS01063">
    <property type="entry name" value="SIGMA70_ECF"/>
    <property type="match status" value="1"/>
</dbReference>
<evidence type="ECO:0000256" key="4">
    <source>
        <dbReference type="ARBA" id="ARBA00023125"/>
    </source>
</evidence>
<dbReference type="PANTHER" id="PTHR43133:SF51">
    <property type="entry name" value="RNA POLYMERASE SIGMA FACTOR"/>
    <property type="match status" value="1"/>
</dbReference>
<dbReference type="STRING" id="706587.Desti_1665"/>
<evidence type="ECO:0000259" key="7">
    <source>
        <dbReference type="Pfam" id="PF04542"/>
    </source>
</evidence>
<dbReference type="NCBIfam" id="TIGR02937">
    <property type="entry name" value="sigma70-ECF"/>
    <property type="match status" value="1"/>
</dbReference>
<dbReference type="Proteomes" id="UP000006055">
    <property type="component" value="Chromosome"/>
</dbReference>
<dbReference type="AlphaFoldDB" id="I4C485"/>
<dbReference type="GO" id="GO:0016987">
    <property type="term" value="F:sigma factor activity"/>
    <property type="evidence" value="ECO:0007669"/>
    <property type="project" value="UniProtKB-KW"/>
</dbReference>
<dbReference type="InterPro" id="IPR013324">
    <property type="entry name" value="RNA_pol_sigma_r3/r4-like"/>
</dbReference>
<keyword evidence="10" id="KW-1185">Reference proteome</keyword>
<reference evidence="10" key="1">
    <citation type="submission" date="2012-06" db="EMBL/GenBank/DDBJ databases">
        <title>Complete sequence of chromosome of Desulfomonile tiedjei DSM 6799.</title>
        <authorList>
            <person name="Lucas S."/>
            <person name="Copeland A."/>
            <person name="Lapidus A."/>
            <person name="Glavina del Rio T."/>
            <person name="Dalin E."/>
            <person name="Tice H."/>
            <person name="Bruce D."/>
            <person name="Goodwin L."/>
            <person name="Pitluck S."/>
            <person name="Peters L."/>
            <person name="Ovchinnikova G."/>
            <person name="Zeytun A."/>
            <person name="Lu M."/>
            <person name="Kyrpides N."/>
            <person name="Mavromatis K."/>
            <person name="Ivanova N."/>
            <person name="Brettin T."/>
            <person name="Detter J.C."/>
            <person name="Han C."/>
            <person name="Larimer F."/>
            <person name="Land M."/>
            <person name="Hauser L."/>
            <person name="Markowitz V."/>
            <person name="Cheng J.-F."/>
            <person name="Hugenholtz P."/>
            <person name="Woyke T."/>
            <person name="Wu D."/>
            <person name="Spring S."/>
            <person name="Schroeder M."/>
            <person name="Brambilla E."/>
            <person name="Klenk H.-P."/>
            <person name="Eisen J.A."/>
        </authorList>
    </citation>
    <scope>NUCLEOTIDE SEQUENCE [LARGE SCALE GENOMIC DNA]</scope>
    <source>
        <strain evidence="10">ATCC 49306 / DSM 6799 / DCB-1</strain>
    </source>
</reference>
<dbReference type="InterPro" id="IPR013325">
    <property type="entry name" value="RNA_pol_sigma_r2"/>
</dbReference>
<gene>
    <name evidence="9" type="ordered locus">Desti_1665</name>
</gene>
<organism evidence="9 10">
    <name type="scientific">Desulfomonile tiedjei (strain ATCC 49306 / DSM 6799 / DCB-1)</name>
    <dbReference type="NCBI Taxonomy" id="706587"/>
    <lineage>
        <taxon>Bacteria</taxon>
        <taxon>Pseudomonadati</taxon>
        <taxon>Thermodesulfobacteriota</taxon>
        <taxon>Desulfomonilia</taxon>
        <taxon>Desulfomonilales</taxon>
        <taxon>Desulfomonilaceae</taxon>
        <taxon>Desulfomonile</taxon>
    </lineage>
</organism>
<dbReference type="eggNOG" id="COG1595">
    <property type="taxonomic scope" value="Bacteria"/>
</dbReference>
<dbReference type="HOGENOM" id="CLU_047691_3_0_7"/>
<dbReference type="KEGG" id="dti:Desti_1665"/>
<protein>
    <recommendedName>
        <fullName evidence="6">RNA polymerase sigma factor</fullName>
    </recommendedName>
</protein>
<comment type="similarity">
    <text evidence="1 6">Belongs to the sigma-70 factor family. ECF subfamily.</text>
</comment>
<accession>I4C485</accession>
<dbReference type="InterPro" id="IPR007627">
    <property type="entry name" value="RNA_pol_sigma70_r2"/>
</dbReference>
<name>I4C485_DESTA</name>
<dbReference type="EMBL" id="CP003360">
    <property type="protein sequence ID" value="AFM24376.1"/>
    <property type="molecule type" value="Genomic_DNA"/>
</dbReference>
<evidence type="ECO:0000259" key="8">
    <source>
        <dbReference type="Pfam" id="PF08281"/>
    </source>
</evidence>
<evidence type="ECO:0000256" key="2">
    <source>
        <dbReference type="ARBA" id="ARBA00023015"/>
    </source>
</evidence>
<dbReference type="InterPro" id="IPR036388">
    <property type="entry name" value="WH-like_DNA-bd_sf"/>
</dbReference>
<evidence type="ECO:0000256" key="3">
    <source>
        <dbReference type="ARBA" id="ARBA00023082"/>
    </source>
</evidence>
<evidence type="ECO:0000313" key="10">
    <source>
        <dbReference type="Proteomes" id="UP000006055"/>
    </source>
</evidence>
<evidence type="ECO:0000256" key="6">
    <source>
        <dbReference type="RuleBase" id="RU000716"/>
    </source>
</evidence>
<keyword evidence="2 6" id="KW-0805">Transcription regulation</keyword>
<evidence type="ECO:0000313" key="9">
    <source>
        <dbReference type="EMBL" id="AFM24376.1"/>
    </source>
</evidence>
<dbReference type="Gene3D" id="1.10.10.10">
    <property type="entry name" value="Winged helix-like DNA-binding domain superfamily/Winged helix DNA-binding domain"/>
    <property type="match status" value="1"/>
</dbReference>
<keyword evidence="3 6" id="KW-0731">Sigma factor</keyword>
<dbReference type="SUPFAM" id="SSF88659">
    <property type="entry name" value="Sigma3 and sigma4 domains of RNA polymerase sigma factors"/>
    <property type="match status" value="1"/>
</dbReference>
<feature type="domain" description="RNA polymerase sigma factor 70 region 4 type 2" evidence="8">
    <location>
        <begin position="130"/>
        <end position="179"/>
    </location>
</feature>
<feature type="domain" description="RNA polymerase sigma-70 region 2" evidence="7">
    <location>
        <begin position="24"/>
        <end position="90"/>
    </location>
</feature>
<evidence type="ECO:0000256" key="1">
    <source>
        <dbReference type="ARBA" id="ARBA00010641"/>
    </source>
</evidence>
<keyword evidence="5 6" id="KW-0804">Transcription</keyword>
<dbReference type="GO" id="GO:0006352">
    <property type="term" value="P:DNA-templated transcription initiation"/>
    <property type="evidence" value="ECO:0007669"/>
    <property type="project" value="InterPro"/>
</dbReference>
<dbReference type="OrthoDB" id="9780326at2"/>
<evidence type="ECO:0000256" key="5">
    <source>
        <dbReference type="ARBA" id="ARBA00023163"/>
    </source>
</evidence>
<dbReference type="InterPro" id="IPR039425">
    <property type="entry name" value="RNA_pol_sigma-70-like"/>
</dbReference>
<sequence>MPMYEDRETIEKVLNGDYDAFEGLVEKYQARIYRHLKKMVKDGHLAQDLLQETFLSAYKGLPGFTGSSSFSTWLFRIATNTALMYLRKNRPDSIEYDDEIRNQSNSPLPPISSEFVNTPLEILLSNEGRKKIEEAIDELPALYRSVIVLRDVEGFSLEEVSKIMDSSIAAIKSRLHRARNSVRETLTSYYMERNLSSDRREA</sequence>
<dbReference type="SUPFAM" id="SSF88946">
    <property type="entry name" value="Sigma2 domain of RNA polymerase sigma factors"/>
    <property type="match status" value="1"/>
</dbReference>
<dbReference type="RefSeq" id="WP_014809524.1">
    <property type="nucleotide sequence ID" value="NC_018025.1"/>
</dbReference>
<dbReference type="InterPro" id="IPR000838">
    <property type="entry name" value="RNA_pol_sigma70_ECF_CS"/>
</dbReference>
<keyword evidence="4 6" id="KW-0238">DNA-binding</keyword>
<proteinExistence type="inferred from homology"/>
<dbReference type="Pfam" id="PF04542">
    <property type="entry name" value="Sigma70_r2"/>
    <property type="match status" value="1"/>
</dbReference>